<keyword evidence="3" id="KW-1185">Reference proteome</keyword>
<protein>
    <submittedName>
        <fullName evidence="2">Uncharacterized protein</fullName>
    </submittedName>
</protein>
<sequence>MKRINEVVIFDGSLIDIQRINETFNGFATLLNNDDLMFFFMVAHIGENKDNPVNQPQYFRTLKKYFPNIKDEIKLKPNDINFIDDDRAQVFVRSTDGKDTLIRFELILHGIIVVIICEGGFYNGRK</sequence>
<gene>
    <name evidence="2" type="ORF">MUN88_17135</name>
</gene>
<reference evidence="2 3" key="1">
    <citation type="submission" date="2022-04" db="EMBL/GenBank/DDBJ databases">
        <title>Gracilibacillus sp. isolated from saltern.</title>
        <authorList>
            <person name="Won M."/>
            <person name="Lee C.-M."/>
            <person name="Woen H.-Y."/>
            <person name="Kwon S.-W."/>
        </authorList>
    </citation>
    <scope>NUCLEOTIDE SEQUENCE [LARGE SCALE GENOMIC DNA]</scope>
    <source>
        <strain evidence="2 3">SSWR10-1</strain>
    </source>
</reference>
<feature type="transmembrane region" description="Helical" evidence="1">
    <location>
        <begin position="101"/>
        <end position="122"/>
    </location>
</feature>
<keyword evidence="1" id="KW-1133">Transmembrane helix</keyword>
<accession>A0ABY4EV83</accession>
<dbReference type="EMBL" id="CP095072">
    <property type="protein sequence ID" value="UOQ47757.1"/>
    <property type="molecule type" value="Genomic_DNA"/>
</dbReference>
<evidence type="ECO:0000313" key="2">
    <source>
        <dbReference type="EMBL" id="UOQ47757.1"/>
    </source>
</evidence>
<keyword evidence="1" id="KW-0472">Membrane</keyword>
<dbReference type="RefSeq" id="WP_244717209.1">
    <property type="nucleotide sequence ID" value="NZ_CP095072.1"/>
</dbReference>
<proteinExistence type="predicted"/>
<organism evidence="2 3">
    <name type="scientific">Gracilibacillus caseinilyticus</name>
    <dbReference type="NCBI Taxonomy" id="2932256"/>
    <lineage>
        <taxon>Bacteria</taxon>
        <taxon>Bacillati</taxon>
        <taxon>Bacillota</taxon>
        <taxon>Bacilli</taxon>
        <taxon>Bacillales</taxon>
        <taxon>Bacillaceae</taxon>
        <taxon>Gracilibacillus</taxon>
    </lineage>
</organism>
<dbReference type="Proteomes" id="UP000831782">
    <property type="component" value="Chromosome"/>
</dbReference>
<evidence type="ECO:0000256" key="1">
    <source>
        <dbReference type="SAM" id="Phobius"/>
    </source>
</evidence>
<keyword evidence="1" id="KW-0812">Transmembrane</keyword>
<evidence type="ECO:0000313" key="3">
    <source>
        <dbReference type="Proteomes" id="UP000831782"/>
    </source>
</evidence>
<name>A0ABY4EV83_9BACI</name>